<dbReference type="Proteomes" id="UP000325933">
    <property type="component" value="Unassembled WGS sequence"/>
</dbReference>
<dbReference type="EMBL" id="VYQB01000002">
    <property type="protein sequence ID" value="KAA9020576.1"/>
    <property type="molecule type" value="Genomic_DNA"/>
</dbReference>
<feature type="compositionally biased region" description="Basic and acidic residues" evidence="1">
    <location>
        <begin position="77"/>
        <end position="94"/>
    </location>
</feature>
<accession>A0A5J5I6Y1</accession>
<evidence type="ECO:0000313" key="4">
    <source>
        <dbReference type="EMBL" id="KAA9032901.1"/>
    </source>
</evidence>
<sequence length="111" mass="12329">MRRLIALMLIASPAVLSAQIARGPITIRPDSSATGSLENEVARERIREGRKSGSLNKGQARALRKEARMNEALAKHYARDGLSDSEQRELDMRGRALQSLTEAQRSQPPRH</sequence>
<feature type="region of interest" description="Disordered" evidence="1">
    <location>
        <begin position="77"/>
        <end position="111"/>
    </location>
</feature>
<gene>
    <name evidence="4" type="ORF">F4U95_02535</name>
    <name evidence="3" type="ORF">F4U96_02535</name>
</gene>
<name>A0A5J5I6Y1_9SPHN</name>
<feature type="signal peptide" evidence="2">
    <location>
        <begin position="1"/>
        <end position="18"/>
    </location>
</feature>
<dbReference type="AlphaFoldDB" id="A0A5J5I6Y1"/>
<feature type="compositionally biased region" description="Polar residues" evidence="1">
    <location>
        <begin position="98"/>
        <end position="111"/>
    </location>
</feature>
<dbReference type="Proteomes" id="UP000326364">
    <property type="component" value="Unassembled WGS sequence"/>
</dbReference>
<evidence type="ECO:0000256" key="2">
    <source>
        <dbReference type="SAM" id="SignalP"/>
    </source>
</evidence>
<evidence type="ECO:0000313" key="3">
    <source>
        <dbReference type="EMBL" id="KAA9020576.1"/>
    </source>
</evidence>
<organism evidence="4 5">
    <name type="scientific">Sphingobium limneticum</name>
    <dbReference type="NCBI Taxonomy" id="1007511"/>
    <lineage>
        <taxon>Bacteria</taxon>
        <taxon>Pseudomonadati</taxon>
        <taxon>Pseudomonadota</taxon>
        <taxon>Alphaproteobacteria</taxon>
        <taxon>Sphingomonadales</taxon>
        <taxon>Sphingomonadaceae</taxon>
        <taxon>Sphingobium</taxon>
    </lineage>
</organism>
<feature type="region of interest" description="Disordered" evidence="1">
    <location>
        <begin position="27"/>
        <end position="61"/>
    </location>
</feature>
<comment type="caution">
    <text evidence="4">The sequence shown here is derived from an EMBL/GenBank/DDBJ whole genome shotgun (WGS) entry which is preliminary data.</text>
</comment>
<reference evidence="5 6" key="1">
    <citation type="submission" date="2019-09" db="EMBL/GenBank/DDBJ databases">
        <authorList>
            <person name="Feng G."/>
        </authorList>
    </citation>
    <scope>NUCLEOTIDE SEQUENCE [LARGE SCALE GENOMIC DNA]</scope>
    <source>
        <strain evidence="4 5">KACC 19283</strain>
        <strain evidence="3 6">KACC 19284</strain>
    </source>
</reference>
<dbReference type="RefSeq" id="WP_150424462.1">
    <property type="nucleotide sequence ID" value="NZ_VYQA01000002.1"/>
</dbReference>
<evidence type="ECO:0000313" key="5">
    <source>
        <dbReference type="Proteomes" id="UP000325933"/>
    </source>
</evidence>
<evidence type="ECO:0008006" key="7">
    <source>
        <dbReference type="Google" id="ProtNLM"/>
    </source>
</evidence>
<evidence type="ECO:0000313" key="6">
    <source>
        <dbReference type="Proteomes" id="UP000326364"/>
    </source>
</evidence>
<dbReference type="EMBL" id="VYQA01000002">
    <property type="protein sequence ID" value="KAA9032901.1"/>
    <property type="molecule type" value="Genomic_DNA"/>
</dbReference>
<proteinExistence type="predicted"/>
<evidence type="ECO:0000256" key="1">
    <source>
        <dbReference type="SAM" id="MobiDB-lite"/>
    </source>
</evidence>
<keyword evidence="6" id="KW-1185">Reference proteome</keyword>
<keyword evidence="2" id="KW-0732">Signal</keyword>
<feature type="compositionally biased region" description="Basic and acidic residues" evidence="1">
    <location>
        <begin position="40"/>
        <end position="51"/>
    </location>
</feature>
<protein>
    <recommendedName>
        <fullName evidence="7">DUF4148 domain-containing protein</fullName>
    </recommendedName>
</protein>
<feature type="chain" id="PRO_5023831057" description="DUF4148 domain-containing protein" evidence="2">
    <location>
        <begin position="19"/>
        <end position="111"/>
    </location>
</feature>